<keyword evidence="1" id="KW-0472">Membrane</keyword>
<dbReference type="AlphaFoldDB" id="A0A1T4X9I2"/>
<evidence type="ECO:0000256" key="1">
    <source>
        <dbReference type="SAM" id="Phobius"/>
    </source>
</evidence>
<dbReference type="RefSeq" id="WP_078696213.1">
    <property type="nucleotide sequence ID" value="NZ_FUYH01000007.1"/>
</dbReference>
<protein>
    <recommendedName>
        <fullName evidence="4">YesK-like protein</fullName>
    </recommendedName>
</protein>
<dbReference type="STRING" id="1147123.SAMN05443428_10762"/>
<gene>
    <name evidence="2" type="ORF">SAMN05443428_10762</name>
</gene>
<name>A0A1T4X9I2_9CLOT</name>
<evidence type="ECO:0008006" key="4">
    <source>
        <dbReference type="Google" id="ProtNLM"/>
    </source>
</evidence>
<accession>A0A1T4X9I2</accession>
<organism evidence="2 3">
    <name type="scientific">Caloramator quimbayensis</name>
    <dbReference type="NCBI Taxonomy" id="1147123"/>
    <lineage>
        <taxon>Bacteria</taxon>
        <taxon>Bacillati</taxon>
        <taxon>Bacillota</taxon>
        <taxon>Clostridia</taxon>
        <taxon>Eubacteriales</taxon>
        <taxon>Clostridiaceae</taxon>
        <taxon>Caloramator</taxon>
    </lineage>
</organism>
<evidence type="ECO:0000313" key="2">
    <source>
        <dbReference type="EMBL" id="SKA86262.1"/>
    </source>
</evidence>
<feature type="transmembrane region" description="Helical" evidence="1">
    <location>
        <begin position="61"/>
        <end position="84"/>
    </location>
</feature>
<evidence type="ECO:0000313" key="3">
    <source>
        <dbReference type="Proteomes" id="UP000190105"/>
    </source>
</evidence>
<keyword evidence="3" id="KW-1185">Reference proteome</keyword>
<reference evidence="3" key="1">
    <citation type="submission" date="2017-02" db="EMBL/GenBank/DDBJ databases">
        <authorList>
            <person name="Varghese N."/>
            <person name="Submissions S."/>
        </authorList>
    </citation>
    <scope>NUCLEOTIDE SEQUENCE [LARGE SCALE GENOMIC DNA]</scope>
    <source>
        <strain evidence="3">USBA 833</strain>
    </source>
</reference>
<feature type="transmembrane region" description="Helical" evidence="1">
    <location>
        <begin position="6"/>
        <end position="22"/>
    </location>
</feature>
<dbReference type="EMBL" id="FUYH01000007">
    <property type="protein sequence ID" value="SKA86262.1"/>
    <property type="molecule type" value="Genomic_DNA"/>
</dbReference>
<keyword evidence="1" id="KW-1133">Transmembrane helix</keyword>
<keyword evidence="1" id="KW-0812">Transmembrane</keyword>
<feature type="transmembrane region" description="Helical" evidence="1">
    <location>
        <begin position="31"/>
        <end position="49"/>
    </location>
</feature>
<dbReference type="OrthoDB" id="1958059at2"/>
<dbReference type="Proteomes" id="UP000190105">
    <property type="component" value="Unassembled WGS sequence"/>
</dbReference>
<proteinExistence type="predicted"/>
<sequence>MKNFVFIILGVIIISIALALLLNKLFKGNKYIKYILPVLFFIFSVYSFYVSRTAKEGFLDIAYMLLFIICFAGFLSSFITSLILDYRKK</sequence>